<dbReference type="Pfam" id="PF01345">
    <property type="entry name" value="DUF11"/>
    <property type="match status" value="1"/>
</dbReference>
<dbReference type="InterPro" id="IPR001434">
    <property type="entry name" value="OmcB-like_DUF11"/>
</dbReference>
<evidence type="ECO:0000259" key="2">
    <source>
        <dbReference type="Pfam" id="PF01345"/>
    </source>
</evidence>
<keyword evidence="1" id="KW-0732">Signal</keyword>
<dbReference type="Gene3D" id="2.60.40.740">
    <property type="match status" value="1"/>
</dbReference>
<evidence type="ECO:0008006" key="6">
    <source>
        <dbReference type="Google" id="ProtNLM"/>
    </source>
</evidence>
<feature type="domain" description="Ig-like" evidence="3">
    <location>
        <begin position="617"/>
        <end position="691"/>
    </location>
</feature>
<dbReference type="InterPro" id="IPR044023">
    <property type="entry name" value="Ig_7"/>
</dbReference>
<dbReference type="AlphaFoldDB" id="A0A2U0HVD3"/>
<dbReference type="Pfam" id="PF19081">
    <property type="entry name" value="Ig_7"/>
    <property type="match status" value="4"/>
</dbReference>
<dbReference type="InterPro" id="IPR047589">
    <property type="entry name" value="DUF11_rpt"/>
</dbReference>
<feature type="domain" description="Ig-like" evidence="3">
    <location>
        <begin position="543"/>
        <end position="611"/>
    </location>
</feature>
<accession>A0A2U0HVD3</accession>
<feature type="signal peptide" evidence="1">
    <location>
        <begin position="1"/>
        <end position="33"/>
    </location>
</feature>
<dbReference type="EMBL" id="QEHR01000012">
    <property type="protein sequence ID" value="PVW12833.1"/>
    <property type="molecule type" value="Genomic_DNA"/>
</dbReference>
<feature type="domain" description="Ig-like" evidence="3">
    <location>
        <begin position="456"/>
        <end position="531"/>
    </location>
</feature>
<dbReference type="Proteomes" id="UP000245962">
    <property type="component" value="Unassembled WGS sequence"/>
</dbReference>
<evidence type="ECO:0000313" key="4">
    <source>
        <dbReference type="EMBL" id="PVW12833.1"/>
    </source>
</evidence>
<feature type="domain" description="DUF11" evidence="2">
    <location>
        <begin position="943"/>
        <end position="1057"/>
    </location>
</feature>
<dbReference type="NCBIfam" id="TIGR04131">
    <property type="entry name" value="Bac_Flav_CTERM"/>
    <property type="match status" value="1"/>
</dbReference>
<evidence type="ECO:0000256" key="1">
    <source>
        <dbReference type="SAM" id="SignalP"/>
    </source>
</evidence>
<dbReference type="Pfam" id="PF13585">
    <property type="entry name" value="CHU_C"/>
    <property type="match status" value="1"/>
</dbReference>
<proteinExistence type="predicted"/>
<keyword evidence="5" id="KW-1185">Reference proteome</keyword>
<comment type="caution">
    <text evidence="4">The sequence shown here is derived from an EMBL/GenBank/DDBJ whole genome shotgun (WGS) entry which is preliminary data.</text>
</comment>
<feature type="domain" description="Ig-like" evidence="3">
    <location>
        <begin position="777"/>
        <end position="851"/>
    </location>
</feature>
<evidence type="ECO:0000259" key="3">
    <source>
        <dbReference type="Pfam" id="PF19081"/>
    </source>
</evidence>
<gene>
    <name evidence="4" type="ORF">DDV96_14505</name>
</gene>
<protein>
    <recommendedName>
        <fullName evidence="6">Repeat protein (TIGR01451 family)/gliding motility-associated-like protein</fullName>
    </recommendedName>
</protein>
<dbReference type="OrthoDB" id="1236981at2"/>
<feature type="chain" id="PRO_5015644928" description="Repeat protein (TIGR01451 family)/gliding motility-associated-like protein" evidence="1">
    <location>
        <begin position="34"/>
        <end position="1153"/>
    </location>
</feature>
<sequence>MITKLPNPCISRFKYLLLCVVVLFDLAQNDLYAQTQVYANQVTFEDHVDNAAEATQANGNFATLNSYGGIAVGVLSYTGELELQFPSTVPANTTTFVRIDFDNDVLNSLLGGSLGNLLADVLGNVILGNHYFDIEARYFDGNSSNTVFSSTSRIPPSNARYRIVKDADSNFYIAITPDEDYNRIYIEDNTDALLVGLFHSMNVYNISYFTDNQCAIDPLFTDFDGQGLTVDLLDIGGAGVTNPEYVIDENPDNFSEVSLGVIGILASIRQNVYFPTSYQPDKEFSVTLKTEPTLVTLGLLNNVQVIAHNDGVEVYSENLSSILSLDLLTLLQNGEKAEIVFAPGVAFDRVSVRLTSLLNVNIAQSIDVYEIAVVGPDAPTADETDQQFCAVDNPTVADIDVNEPNVIWYDQATGGTAYDPTDELIDGNSYYGAQIVDGCESEDRLEVTIIIEDAPTPTTDETTQDFCLVDNPTVADIDVNETDVTWYDQATGGTPYDPTDALIDGTIYYASLTDATSGCESSVRLEVTVNVGDAPTPTTDETIQDFCLVDNPTVADIDVNEPDVTWYDQATGGTPYDPTDALIDGTIYYASLTDATSGCESSVRLEVTVNVGDAPTPTTDETTQDFCLVDNPTVADIDVNEPDVTWYDQATGGTPYDPTDALIDGNIYYASLTDAASGCESSVRLEVTVNVGDAPTPTTDETIQDFCLVDNPTVADIDVNEPDVTWYDQPTGGTPYDPTDALIDGNIYYASLTDATSGCESSVRLEVTVNVGDAPTPTTDETIQDFCLVDNPTVADIDVNETDVTWYDQATGGTPYDPTDALIDGNIYYASLTDAASGCESSVRLEVTVNVGDGSGPVITSSTQDPVCLETTITYSTEPGHQNYLWTITGGIVMSGGDATDSTVTVLWDSTDDTTVSVSYDSTNTCTTGGTTTFVETVSVCADITIDKTVDKPEPMIGETVTFTITVANAGPNDFTDLEISEDIPSGFELVDYTASIGTYNPSTSIWQIDLLPAEVTATLEVRAEVLGQGDYTNIASIISSNPTDSDVSNNSSEISVDPLCLIVYNEFTPNGDGVNDRFVISCIENYPNNKLQIFNRYGSVVYKANNYSNEWDGRANVSGISNKGEVLPAGTYFYILEFDTIKSKSGWIYLAK</sequence>
<organism evidence="4 5">
    <name type="scientific">Marixanthomonas spongiae</name>
    <dbReference type="NCBI Taxonomy" id="2174845"/>
    <lineage>
        <taxon>Bacteria</taxon>
        <taxon>Pseudomonadati</taxon>
        <taxon>Bacteroidota</taxon>
        <taxon>Flavobacteriia</taxon>
        <taxon>Flavobacteriales</taxon>
        <taxon>Flavobacteriaceae</taxon>
        <taxon>Marixanthomonas</taxon>
    </lineage>
</organism>
<dbReference type="InterPro" id="IPR026341">
    <property type="entry name" value="T9SS_type_B"/>
</dbReference>
<name>A0A2U0HVD3_9FLAO</name>
<dbReference type="NCBIfam" id="TIGR01451">
    <property type="entry name" value="B_ant_repeat"/>
    <property type="match status" value="1"/>
</dbReference>
<reference evidence="4 5" key="1">
    <citation type="submission" date="2018-04" db="EMBL/GenBank/DDBJ databases">
        <title>Marixanthomonas spongiae HN-E44 sp. nov., isolated from a marine sponge.</title>
        <authorList>
            <person name="Luo L."/>
            <person name="Zhuang L."/>
        </authorList>
    </citation>
    <scope>NUCLEOTIDE SEQUENCE [LARGE SCALE GENOMIC DNA]</scope>
    <source>
        <strain evidence="4 5">HN-E44</strain>
    </source>
</reference>
<dbReference type="RefSeq" id="WP_116695499.1">
    <property type="nucleotide sequence ID" value="NZ_QEHR01000012.1"/>
</dbReference>
<evidence type="ECO:0000313" key="5">
    <source>
        <dbReference type="Proteomes" id="UP000245962"/>
    </source>
</evidence>